<proteinExistence type="inferred from homology"/>
<dbReference type="GO" id="GO:0043165">
    <property type="term" value="P:Gram-negative-bacterium-type cell outer membrane assembly"/>
    <property type="evidence" value="ECO:0007669"/>
    <property type="project" value="InterPro"/>
</dbReference>
<comment type="function">
    <text evidence="7">Chaperone involved in the correct folding and assembly of outer membrane proteins. Recognizes specific patterns of aromatic residues and the orientation of their side chains, which are found more frequently in integral outer membrane proteins. May act in both early periplasmic and late outer membrane-associated steps of protein maturation.</text>
</comment>
<dbReference type="Gene3D" id="3.10.50.40">
    <property type="match status" value="2"/>
</dbReference>
<keyword evidence="4 7" id="KW-0697">Rotamase</keyword>
<evidence type="ECO:0000313" key="10">
    <source>
        <dbReference type="EMBL" id="PWF25097.1"/>
    </source>
</evidence>
<keyword evidence="8" id="KW-0175">Coiled coil</keyword>
<dbReference type="PROSITE" id="PS01096">
    <property type="entry name" value="PPIC_PPIASE_1"/>
    <property type="match status" value="1"/>
</dbReference>
<dbReference type="InterPro" id="IPR023058">
    <property type="entry name" value="PPIase_PpiC_CS"/>
</dbReference>
<gene>
    <name evidence="7" type="primary">surA</name>
    <name evidence="10" type="ORF">DD235_02720</name>
</gene>
<dbReference type="Gene3D" id="1.10.4030.10">
    <property type="entry name" value="Porin chaperone SurA, peptide-binding domain"/>
    <property type="match status" value="1"/>
</dbReference>
<evidence type="ECO:0000256" key="7">
    <source>
        <dbReference type="HAMAP-Rule" id="MF_01183"/>
    </source>
</evidence>
<keyword evidence="5 7" id="KW-0143">Chaperone</keyword>
<accession>A0A2V1K6E7</accession>
<dbReference type="InterPro" id="IPR050280">
    <property type="entry name" value="OMP_Chaperone_SurA"/>
</dbReference>
<dbReference type="GO" id="GO:0050821">
    <property type="term" value="P:protein stabilization"/>
    <property type="evidence" value="ECO:0007669"/>
    <property type="project" value="InterPro"/>
</dbReference>
<feature type="coiled-coil region" evidence="8">
    <location>
        <begin position="353"/>
        <end position="380"/>
    </location>
</feature>
<dbReference type="InterPro" id="IPR000297">
    <property type="entry name" value="PPIase_PpiC"/>
</dbReference>
<dbReference type="HAMAP" id="MF_01183">
    <property type="entry name" value="Chaperone_SurA"/>
    <property type="match status" value="1"/>
</dbReference>
<reference evidence="11" key="1">
    <citation type="submission" date="2018-05" db="EMBL/GenBank/DDBJ databases">
        <authorList>
            <person name="Li Y."/>
        </authorList>
    </citation>
    <scope>NUCLEOTIDE SEQUENCE [LARGE SCALE GENOMIC DNA]</scope>
    <source>
        <strain evidence="11">3d-2-2</strain>
    </source>
</reference>
<evidence type="ECO:0000256" key="5">
    <source>
        <dbReference type="ARBA" id="ARBA00023186"/>
    </source>
</evidence>
<feature type="chain" id="PRO_5016187007" description="Chaperone SurA" evidence="7">
    <location>
        <begin position="35"/>
        <end position="489"/>
    </location>
</feature>
<dbReference type="GO" id="GO:0042277">
    <property type="term" value="F:peptide binding"/>
    <property type="evidence" value="ECO:0007669"/>
    <property type="project" value="InterPro"/>
</dbReference>
<comment type="catalytic activity">
    <reaction evidence="7">
        <text>[protein]-peptidylproline (omega=180) = [protein]-peptidylproline (omega=0)</text>
        <dbReference type="Rhea" id="RHEA:16237"/>
        <dbReference type="Rhea" id="RHEA-COMP:10747"/>
        <dbReference type="Rhea" id="RHEA-COMP:10748"/>
        <dbReference type="ChEBI" id="CHEBI:83833"/>
        <dbReference type="ChEBI" id="CHEBI:83834"/>
        <dbReference type="EC" id="5.2.1.8"/>
    </reaction>
</comment>
<protein>
    <recommendedName>
        <fullName evidence="7">Chaperone SurA</fullName>
    </recommendedName>
    <alternativeName>
        <fullName evidence="7">Peptidyl-prolyl cis-trans isomerase SurA</fullName>
        <shortName evidence="7">PPIase SurA</shortName>
        <ecNumber evidence="7">5.2.1.8</ecNumber>
    </alternativeName>
    <alternativeName>
        <fullName evidence="7">Rotamase SurA</fullName>
    </alternativeName>
</protein>
<dbReference type="EMBL" id="QETA01000001">
    <property type="protein sequence ID" value="PWF25097.1"/>
    <property type="molecule type" value="Genomic_DNA"/>
</dbReference>
<name>A0A2V1K6E7_9BURK</name>
<dbReference type="Pfam" id="PF00639">
    <property type="entry name" value="Rotamase"/>
    <property type="match status" value="2"/>
</dbReference>
<dbReference type="SUPFAM" id="SSF109998">
    <property type="entry name" value="Triger factor/SurA peptide-binding domain-like"/>
    <property type="match status" value="1"/>
</dbReference>
<evidence type="ECO:0000256" key="2">
    <source>
        <dbReference type="ARBA" id="ARBA00022737"/>
    </source>
</evidence>
<evidence type="ECO:0000256" key="6">
    <source>
        <dbReference type="ARBA" id="ARBA00023235"/>
    </source>
</evidence>
<keyword evidence="11" id="KW-1185">Reference proteome</keyword>
<evidence type="ECO:0000256" key="4">
    <source>
        <dbReference type="ARBA" id="ARBA00023110"/>
    </source>
</evidence>
<dbReference type="InterPro" id="IPR023034">
    <property type="entry name" value="PPIase_SurA"/>
</dbReference>
<dbReference type="GO" id="GO:0051082">
    <property type="term" value="F:unfolded protein binding"/>
    <property type="evidence" value="ECO:0007669"/>
    <property type="project" value="UniProtKB-UniRule"/>
</dbReference>
<feature type="signal peptide" evidence="7">
    <location>
        <begin position="1"/>
        <end position="34"/>
    </location>
</feature>
<dbReference type="InterPro" id="IPR027304">
    <property type="entry name" value="Trigger_fact/SurA_dom_sf"/>
</dbReference>
<feature type="domain" description="PpiC" evidence="9">
    <location>
        <begin position="335"/>
        <end position="434"/>
    </location>
</feature>
<dbReference type="Proteomes" id="UP000245212">
    <property type="component" value="Unassembled WGS sequence"/>
</dbReference>
<dbReference type="GO" id="GO:0003755">
    <property type="term" value="F:peptidyl-prolyl cis-trans isomerase activity"/>
    <property type="evidence" value="ECO:0007669"/>
    <property type="project" value="UniProtKB-UniRule"/>
</dbReference>
<sequence length="489" mass="54076" precursor="true">MRNARQAYIGQRRLPRLVMVLATFALAPQAPLMAAEVLQAQPAATERLSDGIAAIVDKDVITLRELSRRVAEVHADLARRGIQLPPDADLEQQVLQRMITERLEQHEAERLHIAVNDAQVDQAIAVIAQRNGMSQQELQHKIEESGLTWAAYRTEITDSIRLDAIRQRAVDPTITISNAEIDAFLAEQESRANAVGTARPNLAAPVSVHLAQILVRVPEGAASSDVAALRQRAEGVLARARAGEDFASLAAAASDGPEAFQGGDMGERPLQAWPDLFISAIRGLQPGQVTELVQSGNGFHIIKVVASAGGNPDEAQQQLQFERSQQALAEGPMPVTQTHARHILIKTSAVMSDEQARTRLEQLRQRILEGKEKFEDLARQHSNDTSAPQGGDLGWLTPGETVPPFEQAMDALDAGQVSQPVQSPFGWHLIKVEERRTQDMAEEYQRMQARQILFERRAGPAFEEWLGQLRDQAYIENRLEKRARLEQEL</sequence>
<evidence type="ECO:0000256" key="8">
    <source>
        <dbReference type="SAM" id="Coils"/>
    </source>
</evidence>
<evidence type="ECO:0000256" key="1">
    <source>
        <dbReference type="ARBA" id="ARBA00022729"/>
    </source>
</evidence>
<dbReference type="InterPro" id="IPR015391">
    <property type="entry name" value="SurA_N"/>
</dbReference>
<comment type="caution">
    <text evidence="10">The sequence shown here is derived from an EMBL/GenBank/DDBJ whole genome shotgun (WGS) entry which is preliminary data.</text>
</comment>
<evidence type="ECO:0000259" key="9">
    <source>
        <dbReference type="PROSITE" id="PS50198"/>
    </source>
</evidence>
<dbReference type="SUPFAM" id="SSF54534">
    <property type="entry name" value="FKBP-like"/>
    <property type="match status" value="2"/>
</dbReference>
<dbReference type="GO" id="GO:0030288">
    <property type="term" value="C:outer membrane-bounded periplasmic space"/>
    <property type="evidence" value="ECO:0007669"/>
    <property type="project" value="InterPro"/>
</dbReference>
<dbReference type="AlphaFoldDB" id="A0A2V1K6E7"/>
<dbReference type="PANTHER" id="PTHR47637:SF1">
    <property type="entry name" value="CHAPERONE SURA"/>
    <property type="match status" value="1"/>
</dbReference>
<dbReference type="RefSeq" id="WP_109060500.1">
    <property type="nucleotide sequence ID" value="NZ_QETA01000001.1"/>
</dbReference>
<keyword evidence="2 7" id="KW-0677">Repeat</keyword>
<feature type="domain" description="PpiC" evidence="9">
    <location>
        <begin position="205"/>
        <end position="306"/>
    </location>
</feature>
<keyword evidence="3 7" id="KW-0574">Periplasm</keyword>
<comment type="subcellular location">
    <subcellularLocation>
        <location evidence="7">Periplasm</location>
    </subcellularLocation>
    <text evidence="7">Is capable of associating with the outer membrane.</text>
</comment>
<organism evidence="10 11">
    <name type="scientific">Corticimicrobacter populi</name>
    <dbReference type="NCBI Taxonomy" id="2175229"/>
    <lineage>
        <taxon>Bacteria</taxon>
        <taxon>Pseudomonadati</taxon>
        <taxon>Pseudomonadota</taxon>
        <taxon>Betaproteobacteria</taxon>
        <taxon>Burkholderiales</taxon>
        <taxon>Alcaligenaceae</taxon>
        <taxon>Corticimicrobacter</taxon>
    </lineage>
</organism>
<dbReference type="EC" id="5.2.1.8" evidence="7"/>
<dbReference type="PROSITE" id="PS50198">
    <property type="entry name" value="PPIC_PPIASE_2"/>
    <property type="match status" value="2"/>
</dbReference>
<keyword evidence="6 7" id="KW-0413">Isomerase</keyword>
<comment type="domain">
    <text evidence="7">The PPIase activity resides only in the second parvulin domain. The N-terminal region and the C-terminal tail are necessary and sufficient for the chaperone activity of SurA. The PPIase activity is dispensable for SurA to function as a chaperone. The N-terminal region and the C-terminal tail are also required for porin recognition.</text>
</comment>
<evidence type="ECO:0000256" key="3">
    <source>
        <dbReference type="ARBA" id="ARBA00022764"/>
    </source>
</evidence>
<dbReference type="Pfam" id="PF09312">
    <property type="entry name" value="SurA_N"/>
    <property type="match status" value="1"/>
</dbReference>
<dbReference type="GO" id="GO:0006457">
    <property type="term" value="P:protein folding"/>
    <property type="evidence" value="ECO:0007669"/>
    <property type="project" value="UniProtKB-UniRule"/>
</dbReference>
<keyword evidence="1 7" id="KW-0732">Signal</keyword>
<dbReference type="PANTHER" id="PTHR47637">
    <property type="entry name" value="CHAPERONE SURA"/>
    <property type="match status" value="1"/>
</dbReference>
<evidence type="ECO:0000313" key="11">
    <source>
        <dbReference type="Proteomes" id="UP000245212"/>
    </source>
</evidence>
<dbReference type="InterPro" id="IPR046357">
    <property type="entry name" value="PPIase_dom_sf"/>
</dbReference>